<accession>A0A1S5R1K8</accession>
<gene>
    <name evidence="1" type="ORF">PMW_161</name>
</gene>
<organism evidence="1 2">
    <name type="scientific">Pseudomonas phage phiPMW</name>
    <dbReference type="NCBI Taxonomy" id="1815582"/>
    <lineage>
        <taxon>Viruses</taxon>
        <taxon>Duplodnaviria</taxon>
        <taxon>Heunggongvirae</taxon>
        <taxon>Uroviricota</taxon>
        <taxon>Caudoviricetes</taxon>
        <taxon>Plaisancevirus</taxon>
        <taxon>Plaisancevirus PMW</taxon>
    </lineage>
</organism>
<evidence type="ECO:0000313" key="2">
    <source>
        <dbReference type="Proteomes" id="UP000223738"/>
    </source>
</evidence>
<reference evidence="1 2" key="1">
    <citation type="submission" date="2016-03" db="EMBL/GenBank/DDBJ databases">
        <title>Characterization of pf16 and phiPMW: Two novel phages infecting Pseudomonas putida PpG1.</title>
        <authorList>
            <person name="Magill D.J."/>
            <person name="Krylov V.N."/>
            <person name="Allen C.C.R."/>
            <person name="McGrath J.W."/>
            <person name="Quinn J.P."/>
            <person name="Kulakov L.A."/>
        </authorList>
    </citation>
    <scope>NUCLEOTIDE SEQUENCE [LARGE SCALE GENOMIC DNA]</scope>
</reference>
<dbReference type="EMBL" id="KU862660">
    <property type="protein sequence ID" value="ANA49286.1"/>
    <property type="molecule type" value="Genomic_DNA"/>
</dbReference>
<sequence length="89" mass="10204">MLKFENLSKETYESKNYDEIKNHRGKVYRTHCTSRDDHDLVVIVTDEASITVLKENNCYDVGTVLTDNHIAEHCSFIEVDATLTIKGDI</sequence>
<name>A0A1S5R1K8_9CAUD</name>
<dbReference type="Proteomes" id="UP000223738">
    <property type="component" value="Segment"/>
</dbReference>
<keyword evidence="2" id="KW-1185">Reference proteome</keyword>
<proteinExistence type="predicted"/>
<evidence type="ECO:0000313" key="1">
    <source>
        <dbReference type="EMBL" id="ANA49286.1"/>
    </source>
</evidence>
<protein>
    <submittedName>
        <fullName evidence="1">Uncharacterized protein</fullName>
    </submittedName>
</protein>